<dbReference type="GO" id="GO:0017111">
    <property type="term" value="F:ribonucleoside triphosphate phosphatase activity"/>
    <property type="evidence" value="ECO:0007669"/>
    <property type="project" value="InterPro"/>
</dbReference>
<dbReference type="SUPFAM" id="SSF52540">
    <property type="entry name" value="P-loop containing nucleoside triphosphate hydrolases"/>
    <property type="match status" value="1"/>
</dbReference>
<evidence type="ECO:0000256" key="3">
    <source>
        <dbReference type="ARBA" id="ARBA00022840"/>
    </source>
</evidence>
<dbReference type="Pfam" id="PF03266">
    <property type="entry name" value="NTPase_1"/>
    <property type="match status" value="1"/>
</dbReference>
<dbReference type="GO" id="GO:0005524">
    <property type="term" value="F:ATP binding"/>
    <property type="evidence" value="ECO:0007669"/>
    <property type="project" value="UniProtKB-KW"/>
</dbReference>
<protein>
    <recommendedName>
        <fullName evidence="6">AAA+ ATPase domain-containing protein</fullName>
    </recommendedName>
</protein>
<dbReference type="Proteomes" id="UP000244910">
    <property type="component" value="Chromosome"/>
</dbReference>
<evidence type="ECO:0000256" key="1">
    <source>
        <dbReference type="ARBA" id="ARBA00022741"/>
    </source>
</evidence>
<gene>
    <name evidence="4" type="ORF">B9W14_07345</name>
</gene>
<dbReference type="InterPro" id="IPR027417">
    <property type="entry name" value="P-loop_NTPase"/>
</dbReference>
<dbReference type="EMBL" id="CP020953">
    <property type="protein sequence ID" value="AWI04319.1"/>
    <property type="molecule type" value="Genomic_DNA"/>
</dbReference>
<accession>A0A2U8DNS7</accession>
<dbReference type="PANTHER" id="PTHR43146">
    <property type="entry name" value="CANCER-RELATED NUCLEOSIDE-TRIPHOSPHATASE"/>
    <property type="match status" value="1"/>
</dbReference>
<evidence type="ECO:0000313" key="4">
    <source>
        <dbReference type="EMBL" id="AWI04319.1"/>
    </source>
</evidence>
<evidence type="ECO:0008006" key="6">
    <source>
        <dbReference type="Google" id="ProtNLM"/>
    </source>
</evidence>
<name>A0A2U8DNS7_9CLOT</name>
<sequence>MKKIFITGERGVGKSTLLKKIIKNVDCSIGGFIQEKKFIGESKRFKVNSLYNLEESYTIGVYDAKKRELHSDMNMFNIISQDILLKSLDNRELIVLDELGFMEEKAPLFKETVFKILNSDKAVIGVLKECDGNFVQKIAKREDVQVFKIDENNRGLMEYKILQMLQNNNVRLKEKFMVES</sequence>
<dbReference type="PANTHER" id="PTHR43146:SF1">
    <property type="entry name" value="CANCER-RELATED NUCLEOSIDE-TRIPHOSPHATASE"/>
    <property type="match status" value="1"/>
</dbReference>
<evidence type="ECO:0000313" key="5">
    <source>
        <dbReference type="Proteomes" id="UP000244910"/>
    </source>
</evidence>
<proteinExistence type="predicted"/>
<dbReference type="RefSeq" id="WP_032078170.1">
    <property type="nucleotide sequence ID" value="NZ_CP020953.1"/>
</dbReference>
<dbReference type="KEGG" id="cdrk:B9W14_07345"/>
<keyword evidence="1" id="KW-0547">Nucleotide-binding</keyword>
<keyword evidence="3" id="KW-0067">ATP-binding</keyword>
<dbReference type="Gene3D" id="3.40.50.300">
    <property type="entry name" value="P-loop containing nucleotide triphosphate hydrolases"/>
    <property type="match status" value="1"/>
</dbReference>
<reference evidence="5" key="1">
    <citation type="submission" date="2017-04" db="EMBL/GenBank/DDBJ databases">
        <authorList>
            <person name="Song Y."/>
            <person name="Cho B.-K."/>
        </authorList>
    </citation>
    <scope>NUCLEOTIDE SEQUENCE [LARGE SCALE GENOMIC DNA]</scope>
    <source>
        <strain evidence="5">SL1</strain>
    </source>
</reference>
<dbReference type="InterPro" id="IPR004948">
    <property type="entry name" value="Nuc-triphosphatase_THEP1"/>
</dbReference>
<keyword evidence="2" id="KW-0378">Hydrolase</keyword>
<keyword evidence="5" id="KW-1185">Reference proteome</keyword>
<dbReference type="OrthoDB" id="47144at2"/>
<evidence type="ECO:0000256" key="2">
    <source>
        <dbReference type="ARBA" id="ARBA00022801"/>
    </source>
</evidence>
<organism evidence="4 5">
    <name type="scientific">Clostridium drakei</name>
    <dbReference type="NCBI Taxonomy" id="332101"/>
    <lineage>
        <taxon>Bacteria</taxon>
        <taxon>Bacillati</taxon>
        <taxon>Bacillota</taxon>
        <taxon>Clostridia</taxon>
        <taxon>Eubacteriales</taxon>
        <taxon>Clostridiaceae</taxon>
        <taxon>Clostridium</taxon>
    </lineage>
</organism>
<dbReference type="AlphaFoldDB" id="A0A2U8DNS7"/>